<dbReference type="PANTHER" id="PTHR30292">
    <property type="entry name" value="UNCHARACTERIZED PROTEIN YBGL-RELATED"/>
    <property type="match status" value="1"/>
</dbReference>
<name>A0AA39R8F7_9LECA</name>
<keyword evidence="2" id="KW-1185">Reference proteome</keyword>
<accession>A0AA39R8F7</accession>
<dbReference type="Proteomes" id="UP001166286">
    <property type="component" value="Unassembled WGS sequence"/>
</dbReference>
<evidence type="ECO:0008006" key="3">
    <source>
        <dbReference type="Google" id="ProtNLM"/>
    </source>
</evidence>
<organism evidence="1 2">
    <name type="scientific">Cladonia borealis</name>
    <dbReference type="NCBI Taxonomy" id="184061"/>
    <lineage>
        <taxon>Eukaryota</taxon>
        <taxon>Fungi</taxon>
        <taxon>Dikarya</taxon>
        <taxon>Ascomycota</taxon>
        <taxon>Pezizomycotina</taxon>
        <taxon>Lecanoromycetes</taxon>
        <taxon>OSLEUM clade</taxon>
        <taxon>Lecanoromycetidae</taxon>
        <taxon>Lecanorales</taxon>
        <taxon>Lecanorineae</taxon>
        <taxon>Cladoniaceae</taxon>
        <taxon>Cladonia</taxon>
    </lineage>
</organism>
<gene>
    <name evidence="1" type="ORF">JMJ35_001724</name>
</gene>
<dbReference type="SUPFAM" id="SSF88713">
    <property type="entry name" value="Glycoside hydrolase/deacetylase"/>
    <property type="match status" value="1"/>
</dbReference>
<evidence type="ECO:0000313" key="1">
    <source>
        <dbReference type="EMBL" id="KAK0515690.1"/>
    </source>
</evidence>
<dbReference type="AlphaFoldDB" id="A0AA39R8F7"/>
<dbReference type="InterPro" id="IPR011330">
    <property type="entry name" value="Glyco_hydro/deAcase_b/a-brl"/>
</dbReference>
<dbReference type="Gene3D" id="3.20.20.370">
    <property type="entry name" value="Glycoside hydrolase/deacetylase"/>
    <property type="match status" value="1"/>
</dbReference>
<dbReference type="NCBIfam" id="NF003814">
    <property type="entry name" value="PRK05406.1-3"/>
    <property type="match status" value="1"/>
</dbReference>
<comment type="caution">
    <text evidence="1">The sequence shown here is derived from an EMBL/GenBank/DDBJ whole genome shotgun (WGS) entry which is preliminary data.</text>
</comment>
<dbReference type="InterPro" id="IPR005501">
    <property type="entry name" value="LamB/YcsF/PxpA-like"/>
</dbReference>
<dbReference type="EMBL" id="JAFEKC020000003">
    <property type="protein sequence ID" value="KAK0515690.1"/>
    <property type="molecule type" value="Genomic_DNA"/>
</dbReference>
<proteinExistence type="predicted"/>
<sequence>MPPLKCKALLNVDLGEGYGNLKCGPDDELLPLIDIANVACGFHSGDPLIMQETVRQCKAHNVLVGAHPGLPDLQGFGRREMKLSPEELTAITVYQVGALKGFLDKEGVELHHVKPHGVLYGMMCRDFEVAEAVMKGVPKGVKVFGLAGTEMEKAAKSVGVEFWAEMYGDVKYNRDGMLVIDRIKKPWKLEDVEKHVEQQLTTESVTTVDGTTVHLPVEDYPVSICCHSDSPGCVGIISTTRTMCDKFNKEHGYS</sequence>
<dbReference type="Pfam" id="PF03746">
    <property type="entry name" value="LamB_YcsF"/>
    <property type="match status" value="1"/>
</dbReference>
<protein>
    <recommendedName>
        <fullName evidence="3">Lactam utilization protein lamB</fullName>
    </recommendedName>
</protein>
<dbReference type="PANTHER" id="PTHR30292:SF0">
    <property type="entry name" value="5-OXOPROLINASE SUBUNIT A"/>
    <property type="match status" value="1"/>
</dbReference>
<evidence type="ECO:0000313" key="2">
    <source>
        <dbReference type="Proteomes" id="UP001166286"/>
    </source>
</evidence>
<dbReference type="GO" id="GO:0005975">
    <property type="term" value="P:carbohydrate metabolic process"/>
    <property type="evidence" value="ECO:0007669"/>
    <property type="project" value="InterPro"/>
</dbReference>
<reference evidence="1" key="1">
    <citation type="submission" date="2023-03" db="EMBL/GenBank/DDBJ databases">
        <title>Complete genome of Cladonia borealis.</title>
        <authorList>
            <person name="Park H."/>
        </authorList>
    </citation>
    <scope>NUCLEOTIDE SEQUENCE</scope>
    <source>
        <strain evidence="1">ANT050790</strain>
    </source>
</reference>